<sequence length="132" mass="15227">MKAVIVFTLLVVVAVVYGQSDTYTDEFDKIDIDEILASRRLVENYLHCAKTGQKCTPDGQKARELIPDALKTRCSKCTLAQKVKVQKVLEWAIQNKPEDFLELETQFDPEHQYRKEYADELKQKNIVLPPLK</sequence>
<dbReference type="SUPFAM" id="SSF100910">
    <property type="entry name" value="Chemosensory protein Csp2"/>
    <property type="match status" value="1"/>
</dbReference>
<keyword evidence="3" id="KW-1185">Reference proteome</keyword>
<comment type="caution">
    <text evidence="2">The sequence shown here is derived from an EMBL/GenBank/DDBJ whole genome shotgun (WGS) entry which is preliminary data.</text>
</comment>
<dbReference type="Proteomes" id="UP001353858">
    <property type="component" value="Unassembled WGS sequence"/>
</dbReference>
<dbReference type="InterPro" id="IPR036682">
    <property type="entry name" value="OS_D_A10/PebIII_sf"/>
</dbReference>
<accession>A0AAN7PGH5</accession>
<dbReference type="Pfam" id="PF03392">
    <property type="entry name" value="OS-D"/>
    <property type="match status" value="1"/>
</dbReference>
<evidence type="ECO:0000256" key="1">
    <source>
        <dbReference type="SAM" id="SignalP"/>
    </source>
</evidence>
<dbReference type="PANTHER" id="PTHR11257:SF12">
    <property type="entry name" value="EJACULATORY BULB-SPECIFIC PROTEIN 3-RELATED"/>
    <property type="match status" value="1"/>
</dbReference>
<gene>
    <name evidence="2" type="ORF">RN001_001955</name>
</gene>
<feature type="chain" id="PRO_5043025584" evidence="1">
    <location>
        <begin position="19"/>
        <end position="132"/>
    </location>
</feature>
<proteinExistence type="predicted"/>
<keyword evidence="1" id="KW-0732">Signal</keyword>
<dbReference type="InterPro" id="IPR005055">
    <property type="entry name" value="A10/PebIII"/>
</dbReference>
<evidence type="ECO:0000313" key="3">
    <source>
        <dbReference type="Proteomes" id="UP001353858"/>
    </source>
</evidence>
<protein>
    <submittedName>
        <fullName evidence="2">Uncharacterized protein</fullName>
    </submittedName>
</protein>
<dbReference type="PANTHER" id="PTHR11257">
    <property type="entry name" value="CHEMOSENSORY PROTEIN-RELATED"/>
    <property type="match status" value="1"/>
</dbReference>
<dbReference type="AlphaFoldDB" id="A0AAN7PGH5"/>
<evidence type="ECO:0000313" key="2">
    <source>
        <dbReference type="EMBL" id="KAK4885684.1"/>
    </source>
</evidence>
<name>A0AAN7PGH5_9COLE</name>
<dbReference type="EMBL" id="JARPUR010000001">
    <property type="protein sequence ID" value="KAK4885684.1"/>
    <property type="molecule type" value="Genomic_DNA"/>
</dbReference>
<organism evidence="2 3">
    <name type="scientific">Aquatica leii</name>
    <dbReference type="NCBI Taxonomy" id="1421715"/>
    <lineage>
        <taxon>Eukaryota</taxon>
        <taxon>Metazoa</taxon>
        <taxon>Ecdysozoa</taxon>
        <taxon>Arthropoda</taxon>
        <taxon>Hexapoda</taxon>
        <taxon>Insecta</taxon>
        <taxon>Pterygota</taxon>
        <taxon>Neoptera</taxon>
        <taxon>Endopterygota</taxon>
        <taxon>Coleoptera</taxon>
        <taxon>Polyphaga</taxon>
        <taxon>Elateriformia</taxon>
        <taxon>Elateroidea</taxon>
        <taxon>Lampyridae</taxon>
        <taxon>Luciolinae</taxon>
        <taxon>Aquatica</taxon>
    </lineage>
</organism>
<reference evidence="3" key="1">
    <citation type="submission" date="2023-01" db="EMBL/GenBank/DDBJ databases">
        <title>Key to firefly adult light organ development and bioluminescence: homeobox transcription factors regulate luciferase expression and transportation to peroxisome.</title>
        <authorList>
            <person name="Fu X."/>
        </authorList>
    </citation>
    <scope>NUCLEOTIDE SEQUENCE [LARGE SCALE GENOMIC DNA]</scope>
</reference>
<feature type="signal peptide" evidence="1">
    <location>
        <begin position="1"/>
        <end position="18"/>
    </location>
</feature>
<dbReference type="Gene3D" id="1.10.2080.10">
    <property type="entry name" value="Insect odorant-binding protein A10/Ejaculatory bulb-specific protein 3"/>
    <property type="match status" value="1"/>
</dbReference>